<dbReference type="PANTHER" id="PTHR10378">
    <property type="entry name" value="LIM DOMAIN-BINDING PROTEIN"/>
    <property type="match status" value="1"/>
</dbReference>
<feature type="compositionally biased region" description="Low complexity" evidence="1">
    <location>
        <begin position="97"/>
        <end position="114"/>
    </location>
</feature>
<dbReference type="STRING" id="743788.S8EIL1"/>
<dbReference type="AlphaFoldDB" id="S8EIL1"/>
<protein>
    <submittedName>
        <fullName evidence="2">Uncharacterized protein</fullName>
    </submittedName>
</protein>
<feature type="compositionally biased region" description="Low complexity" evidence="1">
    <location>
        <begin position="438"/>
        <end position="461"/>
    </location>
</feature>
<name>S8EIL1_FOMSC</name>
<evidence type="ECO:0000313" key="2">
    <source>
        <dbReference type="EMBL" id="EPT03169.1"/>
    </source>
</evidence>
<feature type="compositionally biased region" description="Pro residues" evidence="1">
    <location>
        <begin position="115"/>
        <end position="129"/>
    </location>
</feature>
<feature type="compositionally biased region" description="Pro residues" evidence="1">
    <location>
        <begin position="87"/>
        <end position="96"/>
    </location>
</feature>
<feature type="region of interest" description="Disordered" evidence="1">
    <location>
        <begin position="401"/>
        <end position="557"/>
    </location>
</feature>
<dbReference type="InterPro" id="IPR029005">
    <property type="entry name" value="LIM-bd/SEUSS"/>
</dbReference>
<evidence type="ECO:0000256" key="1">
    <source>
        <dbReference type="SAM" id="MobiDB-lite"/>
    </source>
</evidence>
<reference evidence="2 3" key="1">
    <citation type="journal article" date="2012" name="Science">
        <title>The Paleozoic origin of enzymatic lignin decomposition reconstructed from 31 fungal genomes.</title>
        <authorList>
            <person name="Floudas D."/>
            <person name="Binder M."/>
            <person name="Riley R."/>
            <person name="Barry K."/>
            <person name="Blanchette R.A."/>
            <person name="Henrissat B."/>
            <person name="Martinez A.T."/>
            <person name="Otillar R."/>
            <person name="Spatafora J.W."/>
            <person name="Yadav J.S."/>
            <person name="Aerts A."/>
            <person name="Benoit I."/>
            <person name="Boyd A."/>
            <person name="Carlson A."/>
            <person name="Copeland A."/>
            <person name="Coutinho P.M."/>
            <person name="de Vries R.P."/>
            <person name="Ferreira P."/>
            <person name="Findley K."/>
            <person name="Foster B."/>
            <person name="Gaskell J."/>
            <person name="Glotzer D."/>
            <person name="Gorecki P."/>
            <person name="Heitman J."/>
            <person name="Hesse C."/>
            <person name="Hori C."/>
            <person name="Igarashi K."/>
            <person name="Jurgens J.A."/>
            <person name="Kallen N."/>
            <person name="Kersten P."/>
            <person name="Kohler A."/>
            <person name="Kuees U."/>
            <person name="Kumar T.K.A."/>
            <person name="Kuo A."/>
            <person name="LaButti K."/>
            <person name="Larrondo L.F."/>
            <person name="Lindquist E."/>
            <person name="Ling A."/>
            <person name="Lombard V."/>
            <person name="Lucas S."/>
            <person name="Lundell T."/>
            <person name="Martin R."/>
            <person name="McLaughlin D.J."/>
            <person name="Morgenstern I."/>
            <person name="Morin E."/>
            <person name="Murat C."/>
            <person name="Nagy L.G."/>
            <person name="Nolan M."/>
            <person name="Ohm R.A."/>
            <person name="Patyshakuliyeva A."/>
            <person name="Rokas A."/>
            <person name="Ruiz-Duenas F.J."/>
            <person name="Sabat G."/>
            <person name="Salamov A."/>
            <person name="Samejima M."/>
            <person name="Schmutz J."/>
            <person name="Slot J.C."/>
            <person name="St John F."/>
            <person name="Stenlid J."/>
            <person name="Sun H."/>
            <person name="Sun S."/>
            <person name="Syed K."/>
            <person name="Tsang A."/>
            <person name="Wiebenga A."/>
            <person name="Young D."/>
            <person name="Pisabarro A."/>
            <person name="Eastwood D.C."/>
            <person name="Martin F."/>
            <person name="Cullen D."/>
            <person name="Grigoriev I.V."/>
            <person name="Hibbett D.S."/>
        </authorList>
    </citation>
    <scope>NUCLEOTIDE SEQUENCE</scope>
    <source>
        <strain evidence="3">FP-58527</strain>
    </source>
</reference>
<feature type="region of interest" description="Disordered" evidence="1">
    <location>
        <begin position="1"/>
        <end position="133"/>
    </location>
</feature>
<dbReference type="OrthoDB" id="774557at2759"/>
<dbReference type="InParanoid" id="S8EIL1"/>
<feature type="compositionally biased region" description="Low complexity" evidence="1">
    <location>
        <begin position="51"/>
        <end position="86"/>
    </location>
</feature>
<dbReference type="EMBL" id="KE504131">
    <property type="protein sequence ID" value="EPT03169.1"/>
    <property type="molecule type" value="Genomic_DNA"/>
</dbReference>
<feature type="compositionally biased region" description="Low complexity" evidence="1">
    <location>
        <begin position="1"/>
        <end position="17"/>
    </location>
</feature>
<evidence type="ECO:0000313" key="3">
    <source>
        <dbReference type="Proteomes" id="UP000015241"/>
    </source>
</evidence>
<gene>
    <name evidence="2" type="ORF">FOMPIDRAFT_1159270</name>
</gene>
<sequence>MIQHMTQRPQSQQGQQRPSPPQPGPSRTPRASQQQPLPNAPTRGPIPPPGHNHQGPPQQPQQPQSQGQGAPGASAPPAHAPQIAPRQQPPGPPSQGAPPQIAAPPQSQPNGAQHPPQPAHPTGPPPQHPAPAARPQQPFVLLIGQGQAITRLLQMSGEMALEKRSKEIPYWQSFVGKYFSKTATMKITLWKDNQRQEAKPFEIGLPILPRFFNVTTQSGVKSMSLSLDGARERLVNSMQAVVECPDTLWTFRYENGYTVVLKGPFTAKIGIFPDKPTASNPSPSGYNIQIDQIIFDSMTHEKLINIEDIEGHRVASSPSAPHTFGDIDPREPPRWHLADASFPAEPINAFGVPQATMRCLELAESVMQMNDLIRYSNENNLGPKEALAKFAQRLREEMRGQELGPDGLPKQSVLSSLPGPASSSNVLDGVNGGVARTPPSSLYPGTPSSSSAQPGQAPSTPQNAAHAESSKQGKALQSSSSGQGSSQTMASTPSASTPAAAPTPGGSTTPALANATLKRKAGQRAEPESPAVANTDAPPPAKRATRKRPRTGTQGGG</sequence>
<dbReference type="HOGENOM" id="CLU_489184_0_0_1"/>
<dbReference type="Pfam" id="PF01803">
    <property type="entry name" value="LIM_bind"/>
    <property type="match status" value="1"/>
</dbReference>
<keyword evidence="3" id="KW-1185">Reference proteome</keyword>
<dbReference type="Proteomes" id="UP000015241">
    <property type="component" value="Unassembled WGS sequence"/>
</dbReference>
<organism evidence="2 3">
    <name type="scientific">Fomitopsis schrenkii</name>
    <name type="common">Brown rot fungus</name>
    <dbReference type="NCBI Taxonomy" id="2126942"/>
    <lineage>
        <taxon>Eukaryota</taxon>
        <taxon>Fungi</taxon>
        <taxon>Dikarya</taxon>
        <taxon>Basidiomycota</taxon>
        <taxon>Agaricomycotina</taxon>
        <taxon>Agaricomycetes</taxon>
        <taxon>Polyporales</taxon>
        <taxon>Fomitopsis</taxon>
    </lineage>
</organism>
<dbReference type="eggNOG" id="ENOG502QTWZ">
    <property type="taxonomic scope" value="Eukaryota"/>
</dbReference>
<proteinExistence type="predicted"/>
<accession>S8EIL1</accession>
<feature type="compositionally biased region" description="Low complexity" evidence="1">
    <location>
        <begin position="470"/>
        <end position="511"/>
    </location>
</feature>